<dbReference type="OrthoDB" id="1164913at2"/>
<comment type="caution">
    <text evidence="3">The sequence shown here is derived from an EMBL/GenBank/DDBJ whole genome shotgun (WGS) entry which is preliminary data.</text>
</comment>
<evidence type="ECO:0000313" key="7">
    <source>
        <dbReference type="Proteomes" id="UP000321579"/>
    </source>
</evidence>
<name>A0A1B9DT97_9FLAO</name>
<feature type="transmembrane region" description="Helical" evidence="1">
    <location>
        <begin position="117"/>
        <end position="134"/>
    </location>
</feature>
<reference evidence="3" key="2">
    <citation type="submission" date="2016-03" db="EMBL/GenBank/DDBJ databases">
        <authorList>
            <person name="Ploux O."/>
        </authorList>
    </citation>
    <scope>NUCLEOTIDE SEQUENCE</scope>
    <source>
        <strain evidence="3">NBRC 105008</strain>
    </source>
</reference>
<accession>A0A1B9DT97</accession>
<evidence type="ECO:0000313" key="4">
    <source>
        <dbReference type="EMBL" id="SDJ95922.1"/>
    </source>
</evidence>
<dbReference type="EMBL" id="BJVF01000009">
    <property type="protein sequence ID" value="GEL12170.1"/>
    <property type="molecule type" value="Genomic_DNA"/>
</dbReference>
<reference evidence="4 6" key="3">
    <citation type="submission" date="2016-10" db="EMBL/GenBank/DDBJ databases">
        <authorList>
            <person name="Varghese N."/>
            <person name="Submissions S."/>
        </authorList>
    </citation>
    <scope>NUCLEOTIDE SEQUENCE [LARGE SCALE GENOMIC DNA]</scope>
    <source>
        <strain evidence="4 6">Gm-149</strain>
    </source>
</reference>
<reference evidence="2 7" key="4">
    <citation type="submission" date="2019-07" db="EMBL/GenBank/DDBJ databases">
        <title>Whole genome shotgun sequence of Flavobacterium glycines NBRC 105008.</title>
        <authorList>
            <person name="Hosoyama A."/>
            <person name="Uohara A."/>
            <person name="Ohji S."/>
            <person name="Ichikawa N."/>
        </authorList>
    </citation>
    <scope>NUCLEOTIDE SEQUENCE [LARGE SCALE GENOMIC DNA]</scope>
    <source>
        <strain evidence="2 7">NBRC 105008</strain>
    </source>
</reference>
<sequence>MPEYYPKIAERKTDELILIANSSTKVWKQDAINQAKSELKKRNITEKQQDDYFEKILKEINNENENLESKRKLNKLEKYNIFEMIFIVVVSPFILMKQWRVLYELKQENYILKFKQRIILLILGMIIWFGYFYYEFTQWQKAEFNKESRY</sequence>
<feature type="transmembrane region" description="Helical" evidence="1">
    <location>
        <begin position="79"/>
        <end position="96"/>
    </location>
</feature>
<organism evidence="3 5">
    <name type="scientific">Flavobacterium glycines</name>
    <dbReference type="NCBI Taxonomy" id="551990"/>
    <lineage>
        <taxon>Bacteria</taxon>
        <taxon>Pseudomonadati</taxon>
        <taxon>Bacteroidota</taxon>
        <taxon>Flavobacteriia</taxon>
        <taxon>Flavobacteriales</taxon>
        <taxon>Flavobacteriaceae</taxon>
        <taxon>Flavobacterium</taxon>
    </lineage>
</organism>
<evidence type="ECO:0000313" key="6">
    <source>
        <dbReference type="Proteomes" id="UP000182367"/>
    </source>
</evidence>
<keyword evidence="6" id="KW-1185">Reference proteome</keyword>
<dbReference type="EMBL" id="FNEO01000009">
    <property type="protein sequence ID" value="SDJ95922.1"/>
    <property type="molecule type" value="Genomic_DNA"/>
</dbReference>
<protein>
    <submittedName>
        <fullName evidence="3">Uncharacterized protein</fullName>
    </submittedName>
</protein>
<evidence type="ECO:0000313" key="3">
    <source>
        <dbReference type="EMBL" id="OCB72915.1"/>
    </source>
</evidence>
<dbReference type="Proteomes" id="UP000321579">
    <property type="component" value="Unassembled WGS sequence"/>
</dbReference>
<evidence type="ECO:0000256" key="1">
    <source>
        <dbReference type="SAM" id="Phobius"/>
    </source>
</evidence>
<gene>
    <name evidence="3" type="ORF">FBGL_04670</name>
    <name evidence="2" type="ORF">FGL01_29090</name>
    <name evidence="4" type="ORF">SAMN05192550_3075</name>
</gene>
<proteinExistence type="predicted"/>
<dbReference type="Proteomes" id="UP000093226">
    <property type="component" value="Unassembled WGS sequence"/>
</dbReference>
<dbReference type="Proteomes" id="UP000182367">
    <property type="component" value="Unassembled WGS sequence"/>
</dbReference>
<reference evidence="5" key="1">
    <citation type="submission" date="2016-03" db="EMBL/GenBank/DDBJ databases">
        <title>Draft genome sequence of Paenibacillus glacialis DSM 22343.</title>
        <authorList>
            <person name="Shin S.-K."/>
            <person name="Yi H."/>
        </authorList>
    </citation>
    <scope>NUCLEOTIDE SEQUENCE [LARGE SCALE GENOMIC DNA]</scope>
    <source>
        <strain evidence="5">NBRC 105008</strain>
    </source>
</reference>
<dbReference type="AlphaFoldDB" id="A0A1B9DT97"/>
<evidence type="ECO:0000313" key="2">
    <source>
        <dbReference type="EMBL" id="GEL12170.1"/>
    </source>
</evidence>
<keyword evidence="1" id="KW-0472">Membrane</keyword>
<dbReference type="RefSeq" id="WP_066325824.1">
    <property type="nucleotide sequence ID" value="NZ_BJVF01000009.1"/>
</dbReference>
<keyword evidence="1" id="KW-1133">Transmembrane helix</keyword>
<evidence type="ECO:0000313" key="5">
    <source>
        <dbReference type="Proteomes" id="UP000093226"/>
    </source>
</evidence>
<dbReference type="EMBL" id="LVEO01000009">
    <property type="protein sequence ID" value="OCB72915.1"/>
    <property type="molecule type" value="Genomic_DNA"/>
</dbReference>
<keyword evidence="1" id="KW-0812">Transmembrane</keyword>
<dbReference type="STRING" id="551990.SAMN05192550_3075"/>